<proteinExistence type="predicted"/>
<dbReference type="Pfam" id="PF04749">
    <property type="entry name" value="PLAC8"/>
    <property type="match status" value="1"/>
</dbReference>
<reference evidence="2" key="1">
    <citation type="journal article" date="2020" name="bioRxiv">
        <title>Comparative genomics of Chlamydomonas.</title>
        <authorList>
            <person name="Craig R.J."/>
            <person name="Hasan A.R."/>
            <person name="Ness R.W."/>
            <person name="Keightley P.D."/>
        </authorList>
    </citation>
    <scope>NUCLEOTIDE SEQUENCE</scope>
    <source>
        <strain evidence="2">CCAP 11/173</strain>
    </source>
</reference>
<dbReference type="PANTHER" id="PTHR15907">
    <property type="entry name" value="DUF614 FAMILY PROTEIN-RELATED"/>
    <property type="match status" value="1"/>
</dbReference>
<name>A0A835WX07_9CHLO</name>
<dbReference type="AlphaFoldDB" id="A0A835WX07"/>
<comment type="caution">
    <text evidence="2">The sequence shown here is derived from an EMBL/GenBank/DDBJ whole genome shotgun (WGS) entry which is preliminary data.</text>
</comment>
<dbReference type="EMBL" id="JAEHOD010000001">
    <property type="protein sequence ID" value="KAG2454982.1"/>
    <property type="molecule type" value="Genomic_DNA"/>
</dbReference>
<feature type="region of interest" description="Disordered" evidence="1">
    <location>
        <begin position="317"/>
        <end position="353"/>
    </location>
</feature>
<protein>
    <submittedName>
        <fullName evidence="2">Uncharacterized protein</fullName>
    </submittedName>
</protein>
<dbReference type="InterPro" id="IPR006461">
    <property type="entry name" value="PLAC_motif_containing"/>
</dbReference>
<dbReference type="NCBIfam" id="TIGR01571">
    <property type="entry name" value="A_thal_Cys_rich"/>
    <property type="match status" value="1"/>
</dbReference>
<feature type="compositionally biased region" description="Low complexity" evidence="1">
    <location>
        <begin position="8"/>
        <end position="26"/>
    </location>
</feature>
<feature type="compositionally biased region" description="Low complexity" evidence="1">
    <location>
        <begin position="317"/>
        <end position="331"/>
    </location>
</feature>
<organism evidence="2 3">
    <name type="scientific">Chlamydomonas schloesseri</name>
    <dbReference type="NCBI Taxonomy" id="2026947"/>
    <lineage>
        <taxon>Eukaryota</taxon>
        <taxon>Viridiplantae</taxon>
        <taxon>Chlorophyta</taxon>
        <taxon>core chlorophytes</taxon>
        <taxon>Chlorophyceae</taxon>
        <taxon>CS clade</taxon>
        <taxon>Chlamydomonadales</taxon>
        <taxon>Chlamydomonadaceae</taxon>
        <taxon>Chlamydomonas</taxon>
    </lineage>
</organism>
<evidence type="ECO:0000256" key="1">
    <source>
        <dbReference type="SAM" id="MobiDB-lite"/>
    </source>
</evidence>
<accession>A0A835WX07</accession>
<evidence type="ECO:0000313" key="2">
    <source>
        <dbReference type="EMBL" id="KAG2454982.1"/>
    </source>
</evidence>
<feature type="region of interest" description="Disordered" evidence="1">
    <location>
        <begin position="1"/>
        <end position="26"/>
    </location>
</feature>
<sequence>MHTTTSFGTQQPGAATPGPASAAPPQFLTNGALQQQHAAMQQAAGYQQPGMQYPGFQQTAASLGQQTGLQQPSAAGQTQTSHQTGPPKTLSSFQTSLTSCCGTRSNSCLVCVVGAVCPAVIYGDNYNRIHGNGFFPRCCLYLWCGALCGCVFAATTRQQLRLKYGLREEPCSDCCVHCWCSTCALCQEARELQLRGAAPASGVAAAGMMGGPQPTPLQLAAMGQLPGQLPMPAVSTLGAPGGTMTQGHMTQQQQLQLQQQQQAGFGGTGTLPPQTYPPGGMGMAGAPGALTPAQQQAMMQQAALQAMQRPLQPLQPLQSLQGQQQQQHMMPGTQPLQHTQPVMPPTGTQPYGR</sequence>
<dbReference type="Proteomes" id="UP000613740">
    <property type="component" value="Unassembled WGS sequence"/>
</dbReference>
<feature type="region of interest" description="Disordered" evidence="1">
    <location>
        <begin position="67"/>
        <end position="90"/>
    </location>
</feature>
<dbReference type="OrthoDB" id="546105at2759"/>
<keyword evidence="3" id="KW-1185">Reference proteome</keyword>
<gene>
    <name evidence="2" type="ORF">HYH02_000808</name>
</gene>
<evidence type="ECO:0000313" key="3">
    <source>
        <dbReference type="Proteomes" id="UP000613740"/>
    </source>
</evidence>
<feature type="compositionally biased region" description="Polar residues" evidence="1">
    <location>
        <begin position="334"/>
        <end position="353"/>
    </location>
</feature>